<evidence type="ECO:0000313" key="3">
    <source>
        <dbReference type="Proteomes" id="UP000176273"/>
    </source>
</evidence>
<keyword evidence="1" id="KW-0472">Membrane</keyword>
<dbReference type="Proteomes" id="UP000176273">
    <property type="component" value="Unassembled WGS sequence"/>
</dbReference>
<comment type="caution">
    <text evidence="2">The sequence shown here is derived from an EMBL/GenBank/DDBJ whole genome shotgun (WGS) entry which is preliminary data.</text>
</comment>
<name>A0A1F6BLE8_9BACT</name>
<dbReference type="EMBL" id="MFKH01000003">
    <property type="protein sequence ID" value="OGG37744.1"/>
    <property type="molecule type" value="Genomic_DNA"/>
</dbReference>
<sequence length="249" mass="27345">MPRRLKQVLYGAFYLAIFAGIFWLWYANSLRPAPTCTDQRRNQGETEVDCGGPCAPCELRGLKQVTAENVRFMKLGSDVAVVARLTNPNEGYRARVTYEVRFTSSGIKTHETTGTLIVYPESPAHMYVLRHDADRDTNASVFVLSTEWEAHDPLSLPSVAVGEAETAIGSDGSAVVTGSVENRGLFPLRNVEIIAILKTENEFPVFASRTEEDIPAGAVRSFTVTFPKSGEFTERVSGEKTEIIAHAGE</sequence>
<dbReference type="AlphaFoldDB" id="A0A1F6BLE8"/>
<proteinExistence type="predicted"/>
<evidence type="ECO:0000313" key="2">
    <source>
        <dbReference type="EMBL" id="OGG37744.1"/>
    </source>
</evidence>
<organism evidence="2 3">
    <name type="scientific">Candidatus Jorgensenbacteria bacterium GWA1_54_12</name>
    <dbReference type="NCBI Taxonomy" id="1798468"/>
    <lineage>
        <taxon>Bacteria</taxon>
        <taxon>Candidatus Joergenseniibacteriota</taxon>
    </lineage>
</organism>
<evidence type="ECO:0000256" key="1">
    <source>
        <dbReference type="SAM" id="Phobius"/>
    </source>
</evidence>
<keyword evidence="1" id="KW-0812">Transmembrane</keyword>
<feature type="transmembrane region" description="Helical" evidence="1">
    <location>
        <begin position="7"/>
        <end position="26"/>
    </location>
</feature>
<dbReference type="STRING" id="1798468.A2110_02035"/>
<reference evidence="2 3" key="1">
    <citation type="journal article" date="2016" name="Nat. Commun.">
        <title>Thousands of microbial genomes shed light on interconnected biogeochemical processes in an aquifer system.</title>
        <authorList>
            <person name="Anantharaman K."/>
            <person name="Brown C.T."/>
            <person name="Hug L.A."/>
            <person name="Sharon I."/>
            <person name="Castelle C.J."/>
            <person name="Probst A.J."/>
            <person name="Thomas B.C."/>
            <person name="Singh A."/>
            <person name="Wilkins M.J."/>
            <person name="Karaoz U."/>
            <person name="Brodie E.L."/>
            <person name="Williams K.H."/>
            <person name="Hubbard S.S."/>
            <person name="Banfield J.F."/>
        </authorList>
    </citation>
    <scope>NUCLEOTIDE SEQUENCE [LARGE SCALE GENOMIC DNA]</scope>
</reference>
<protein>
    <submittedName>
        <fullName evidence="2">Uncharacterized protein</fullName>
    </submittedName>
</protein>
<gene>
    <name evidence="2" type="ORF">A2110_02035</name>
</gene>
<keyword evidence="1" id="KW-1133">Transmembrane helix</keyword>
<accession>A0A1F6BLE8</accession>